<dbReference type="Pfam" id="PF07661">
    <property type="entry name" value="MORN_2"/>
    <property type="match status" value="2"/>
</dbReference>
<evidence type="ECO:0000313" key="2">
    <source>
        <dbReference type="Proteomes" id="UP000070401"/>
    </source>
</evidence>
<evidence type="ECO:0000313" key="1">
    <source>
        <dbReference type="EMBL" id="KXA24033.1"/>
    </source>
</evidence>
<reference evidence="2" key="1">
    <citation type="submission" date="2016-01" db="EMBL/GenBank/DDBJ databases">
        <authorList>
            <person name="Mitreva M."/>
            <person name="Pepin K.H."/>
            <person name="Mihindukulasuriya K.A."/>
            <person name="Fulton R."/>
            <person name="Fronick C."/>
            <person name="O'Laughlin M."/>
            <person name="Miner T."/>
            <person name="Herter B."/>
            <person name="Rosa B.A."/>
            <person name="Cordes M."/>
            <person name="Tomlinson C."/>
            <person name="Wollam A."/>
            <person name="Palsikar V.B."/>
            <person name="Mardis E.R."/>
            <person name="Wilson R.K."/>
        </authorList>
    </citation>
    <scope>NUCLEOTIDE SEQUENCE [LARGE SCALE GENOMIC DNA]</scope>
    <source>
        <strain evidence="2">MJR7757B</strain>
    </source>
</reference>
<dbReference type="EMBL" id="LRPY01000058">
    <property type="protein sequence ID" value="KXA24033.1"/>
    <property type="molecule type" value="Genomic_DNA"/>
</dbReference>
<comment type="caution">
    <text evidence="1">The sequence shown here is derived from an EMBL/GenBank/DDBJ whole genome shotgun (WGS) entry which is preliminary data.</text>
</comment>
<proteinExistence type="predicted"/>
<name>A0A133P677_FUSNU</name>
<dbReference type="AlphaFoldDB" id="A0A133P677"/>
<sequence>MENEVWRTYYSSGKIKEEVPIKRGKLNGIGILYDENGNIVEKRIYKNDILMGNPYIGMSAEQLAEELGYIISDKSEIDLAEDDTKAVEINYKEVSKILL</sequence>
<dbReference type="Gene3D" id="2.20.110.10">
    <property type="entry name" value="Histone H3 K4-specific methyltransferase SET7/9 N-terminal domain"/>
    <property type="match status" value="1"/>
</dbReference>
<organism evidence="1 2">
    <name type="scientific">Fusobacterium nucleatum</name>
    <dbReference type="NCBI Taxonomy" id="851"/>
    <lineage>
        <taxon>Bacteria</taxon>
        <taxon>Fusobacteriati</taxon>
        <taxon>Fusobacteriota</taxon>
        <taxon>Fusobacteriia</taxon>
        <taxon>Fusobacteriales</taxon>
        <taxon>Fusobacteriaceae</taxon>
        <taxon>Fusobacterium</taxon>
    </lineage>
</organism>
<dbReference type="SUPFAM" id="SSF82185">
    <property type="entry name" value="Histone H3 K4-specific methyltransferase SET7/9 N-terminal domain"/>
    <property type="match status" value="1"/>
</dbReference>
<dbReference type="Proteomes" id="UP000070401">
    <property type="component" value="Unassembled WGS sequence"/>
</dbReference>
<dbReference type="PATRIC" id="fig|851.8.peg.638"/>
<keyword evidence="2" id="KW-1185">Reference proteome</keyword>
<dbReference type="RefSeq" id="WP_060798154.1">
    <property type="nucleotide sequence ID" value="NZ_KQ956653.1"/>
</dbReference>
<gene>
    <name evidence="1" type="ORF">HMPREF3221_00631</name>
</gene>
<protein>
    <submittedName>
        <fullName evidence="1">Uncharacterized protein</fullName>
    </submittedName>
</protein>
<dbReference type="InterPro" id="IPR011652">
    <property type="entry name" value="MORN_2"/>
</dbReference>
<accession>A0A133P677</accession>